<dbReference type="CDD" id="cd03801">
    <property type="entry name" value="GT4_PimA-like"/>
    <property type="match status" value="1"/>
</dbReference>
<evidence type="ECO:0000313" key="7">
    <source>
        <dbReference type="Proteomes" id="UP001190465"/>
    </source>
</evidence>
<dbReference type="RefSeq" id="WP_308479645.1">
    <property type="nucleotide sequence ID" value="NZ_OY726397.1"/>
</dbReference>
<reference evidence="6 7" key="1">
    <citation type="submission" date="2023-08" db="EMBL/GenBank/DDBJ databases">
        <authorList>
            <person name="Folkvardsen B D."/>
            <person name="Norman A."/>
        </authorList>
    </citation>
    <scope>NUCLEOTIDE SEQUENCE [LARGE SCALE GENOMIC DNA]</scope>
    <source>
        <strain evidence="6 7">Mu0053</strain>
    </source>
</reference>
<dbReference type="PANTHER" id="PTHR12526">
    <property type="entry name" value="GLYCOSYLTRANSFERASE"/>
    <property type="match status" value="1"/>
</dbReference>
<dbReference type="Proteomes" id="UP001190465">
    <property type="component" value="Chromosome"/>
</dbReference>
<dbReference type="Pfam" id="PF13439">
    <property type="entry name" value="Glyco_transf_4"/>
    <property type="match status" value="1"/>
</dbReference>
<feature type="domain" description="Glycosyl transferase family 1" evidence="4">
    <location>
        <begin position="202"/>
        <end position="355"/>
    </location>
</feature>
<evidence type="ECO:0000259" key="4">
    <source>
        <dbReference type="Pfam" id="PF00534"/>
    </source>
</evidence>
<feature type="domain" description="Glycosyltransferase subfamily 4-like N-terminal" evidence="5">
    <location>
        <begin position="23"/>
        <end position="188"/>
    </location>
</feature>
<protein>
    <submittedName>
        <fullName evidence="6">Glycosyltransferase family 4 protein</fullName>
        <ecNumber evidence="6">2.4.-.-</ecNumber>
    </submittedName>
</protein>
<dbReference type="EMBL" id="OY726397">
    <property type="protein sequence ID" value="CAJ1509904.1"/>
    <property type="molecule type" value="Genomic_DNA"/>
</dbReference>
<keyword evidence="2 6" id="KW-0328">Glycosyltransferase</keyword>
<dbReference type="Pfam" id="PF00534">
    <property type="entry name" value="Glycos_transf_1"/>
    <property type="match status" value="1"/>
</dbReference>
<gene>
    <name evidence="6" type="ORF">MU0053_004344</name>
</gene>
<proteinExistence type="inferred from homology"/>
<dbReference type="PANTHER" id="PTHR12526:SF640">
    <property type="entry name" value="COLANIC ACID BIOSYNTHESIS GLYCOSYLTRANSFERASE WCAL-RELATED"/>
    <property type="match status" value="1"/>
</dbReference>
<accession>A0ABM9M430</accession>
<keyword evidence="3 6" id="KW-0808">Transferase</keyword>
<comment type="similarity">
    <text evidence="1">Belongs to the glycosyltransferase group 1 family. Glycosyltransferase 4 subfamily.</text>
</comment>
<dbReference type="SUPFAM" id="SSF53756">
    <property type="entry name" value="UDP-Glycosyltransferase/glycogen phosphorylase"/>
    <property type="match status" value="1"/>
</dbReference>
<organism evidence="6 7">
    <name type="scientific">[Mycobacterium] burgundiense</name>
    <dbReference type="NCBI Taxonomy" id="3064286"/>
    <lineage>
        <taxon>Bacteria</taxon>
        <taxon>Bacillati</taxon>
        <taxon>Actinomycetota</taxon>
        <taxon>Actinomycetes</taxon>
        <taxon>Mycobacteriales</taxon>
        <taxon>Mycobacteriaceae</taxon>
        <taxon>Mycolicibacterium</taxon>
    </lineage>
</organism>
<sequence length="386" mass="42095">MSDQPVRSVLMLCWRDTGHPQGGGSETYLQRIGAQLAEAGIAVTLRTARYPGAPRRGVIDGVQISRGGGAYSVYIWAGLAMVLARLGLGPLRRARPDVVIDTQNGVPFLARLAYGRRAVVLVHHCHRDQWPVAGRWTGGFGWFVESKLSPWLHRDNQYVTVSLPSMRDLAELGVGQHRIAVVRNGLDDAPESTLARPRSAAPRVVVLSRLVPHKQIEDALDAVAALRPRIPGLHLDVIGGGWWQRRLVDHAAALGISDAVTFHGHVDEMVKHQVVQRAWVHVLPSRKEGWGLAVLEAAQHGVPTVGYRSSGGLTDSIVDGVTGILVDDRHDLIDRLEQLLSDPVLRDELGRKAQARTGEFSWRQSAAAMHDVLAAVQSGRRVSGVI</sequence>
<evidence type="ECO:0000259" key="5">
    <source>
        <dbReference type="Pfam" id="PF13439"/>
    </source>
</evidence>
<dbReference type="InterPro" id="IPR001296">
    <property type="entry name" value="Glyco_trans_1"/>
</dbReference>
<keyword evidence="7" id="KW-1185">Reference proteome</keyword>
<dbReference type="EC" id="2.4.-.-" evidence="6"/>
<dbReference type="Gene3D" id="3.40.50.2000">
    <property type="entry name" value="Glycogen Phosphorylase B"/>
    <property type="match status" value="2"/>
</dbReference>
<dbReference type="GO" id="GO:0016757">
    <property type="term" value="F:glycosyltransferase activity"/>
    <property type="evidence" value="ECO:0007669"/>
    <property type="project" value="UniProtKB-KW"/>
</dbReference>
<evidence type="ECO:0000256" key="1">
    <source>
        <dbReference type="ARBA" id="ARBA00009481"/>
    </source>
</evidence>
<name>A0ABM9M430_9MYCO</name>
<evidence type="ECO:0000256" key="2">
    <source>
        <dbReference type="ARBA" id="ARBA00022676"/>
    </source>
</evidence>
<dbReference type="InterPro" id="IPR028098">
    <property type="entry name" value="Glyco_trans_4-like_N"/>
</dbReference>
<evidence type="ECO:0000256" key="3">
    <source>
        <dbReference type="ARBA" id="ARBA00022679"/>
    </source>
</evidence>
<evidence type="ECO:0000313" key="6">
    <source>
        <dbReference type="EMBL" id="CAJ1509904.1"/>
    </source>
</evidence>